<dbReference type="InterPro" id="IPR010619">
    <property type="entry name" value="ThrE-like_N"/>
</dbReference>
<feature type="transmembrane region" description="Helical" evidence="8">
    <location>
        <begin position="144"/>
        <end position="161"/>
    </location>
</feature>
<feature type="transmembrane region" description="Helical" evidence="8">
    <location>
        <begin position="117"/>
        <end position="138"/>
    </location>
</feature>
<dbReference type="PANTHER" id="PTHR34390:SF2">
    <property type="entry name" value="SUCCINATE TRANSPORTER SUBUNIT YJJP-RELATED"/>
    <property type="match status" value="1"/>
</dbReference>
<dbReference type="InterPro" id="IPR050539">
    <property type="entry name" value="ThrE_Dicarb/AminoAcid_Exp"/>
</dbReference>
<keyword evidence="5 8" id="KW-0472">Membrane</keyword>
<feature type="transmembrane region" description="Helical" evidence="8">
    <location>
        <begin position="232"/>
        <end position="252"/>
    </location>
</feature>
<dbReference type="GO" id="GO:0022857">
    <property type="term" value="F:transmembrane transporter activity"/>
    <property type="evidence" value="ECO:0007669"/>
    <property type="project" value="InterPro"/>
</dbReference>
<keyword evidence="2" id="KW-1003">Cell membrane</keyword>
<evidence type="ECO:0000256" key="4">
    <source>
        <dbReference type="ARBA" id="ARBA00022989"/>
    </source>
</evidence>
<dbReference type="Proteomes" id="UP000195141">
    <property type="component" value="Chromosome"/>
</dbReference>
<feature type="transmembrane region" description="Helical" evidence="8">
    <location>
        <begin position="198"/>
        <end position="220"/>
    </location>
</feature>
<reference evidence="11" key="2">
    <citation type="submission" date="2017-05" db="EMBL/GenBank/DDBJ databases">
        <authorList>
            <consortium name="The Broad Institute Genomics Platform"/>
            <consortium name="The Broad Institute Genomic Center for Infectious Diseases"/>
            <person name="Earl A."/>
            <person name="Manson A."/>
            <person name="Schwartman J."/>
            <person name="Gilmore M."/>
            <person name="Abouelleil A."/>
            <person name="Cao P."/>
            <person name="Chapman S."/>
            <person name="Cusick C."/>
            <person name="Shea T."/>
            <person name="Young S."/>
            <person name="Neafsey D."/>
            <person name="Nusbaum C."/>
            <person name="Birren B."/>
        </authorList>
    </citation>
    <scope>NUCLEOTIDE SEQUENCE</scope>
    <source>
        <strain evidence="11">9E7_DIV0242</strain>
    </source>
</reference>
<dbReference type="AlphaFoldDB" id="A0A242KDC8"/>
<accession>A0A242KDC8</accession>
<comment type="subcellular location">
    <subcellularLocation>
        <location evidence="1">Cell membrane</location>
        <topology evidence="1">Multi-pass membrane protein</topology>
    </subcellularLocation>
</comment>
<reference evidence="10" key="1">
    <citation type="submission" date="2017-05" db="EMBL/GenBank/DDBJ databases">
        <title>The Genome Sequence of Enterococcus sp. 9E7_DIV0242.</title>
        <authorList>
            <consortium name="The Broad Institute Genomics Platform"/>
            <consortium name="The Broad Institute Genomic Center for Infectious Diseases"/>
            <person name="Earl A."/>
            <person name="Manson A."/>
            <person name="Schwartman J."/>
            <person name="Gilmore M."/>
            <person name="Abouelleil A."/>
            <person name="Cao P."/>
            <person name="Chapman S."/>
            <person name="Cusick C."/>
            <person name="Shea T."/>
            <person name="Young S."/>
            <person name="Neafsey D."/>
            <person name="Nusbaum C."/>
            <person name="Birren B."/>
        </authorList>
    </citation>
    <scope>NUCLEOTIDE SEQUENCE [LARGE SCALE GENOMIC DNA]</scope>
    <source>
        <strain evidence="10">9E7_DIV0242</strain>
    </source>
</reference>
<dbReference type="EMBL" id="CP147247">
    <property type="protein sequence ID" value="WYJ89258.1"/>
    <property type="molecule type" value="Genomic_DNA"/>
</dbReference>
<gene>
    <name evidence="11" type="ORF">A5888_000977</name>
    <name evidence="10" type="ORF">A5888_000988</name>
</gene>
<evidence type="ECO:0000313" key="12">
    <source>
        <dbReference type="Proteomes" id="UP000195141"/>
    </source>
</evidence>
<dbReference type="OrthoDB" id="9813917at2"/>
<organism evidence="10">
    <name type="scientific">Candidatus Enterococcus clewellii</name>
    <dbReference type="NCBI Taxonomy" id="1834193"/>
    <lineage>
        <taxon>Bacteria</taxon>
        <taxon>Bacillati</taxon>
        <taxon>Bacillota</taxon>
        <taxon>Bacilli</taxon>
        <taxon>Lactobacillales</taxon>
        <taxon>Enterococcaceae</taxon>
        <taxon>Enterococcus</taxon>
    </lineage>
</organism>
<comment type="similarity">
    <text evidence="6">Belongs to the ThrE exporter (TC 2.A.79) family.</text>
</comment>
<dbReference type="GO" id="GO:0005886">
    <property type="term" value="C:plasma membrane"/>
    <property type="evidence" value="ECO:0007669"/>
    <property type="project" value="UniProtKB-SubCell"/>
</dbReference>
<evidence type="ECO:0000256" key="6">
    <source>
        <dbReference type="ARBA" id="ARBA00034125"/>
    </source>
</evidence>
<dbReference type="EMBL" id="NGMM01000001">
    <property type="protein sequence ID" value="OTP19174.1"/>
    <property type="molecule type" value="Genomic_DNA"/>
</dbReference>
<feature type="domain" description="Threonine/serine exporter-like N-terminal" evidence="9">
    <location>
        <begin position="15"/>
        <end position="251"/>
    </location>
</feature>
<sequence>MEKTINYEIQLLFDCCLTAGRIMMENGSEVYRTEDTMNRIAANAGYSDSVTHVTVTGIFMGFRSVPYTQLENIRERSMNLEKVAAVNHLSRQYEKKELSLAELHQQLKKVDVETPSFPITLQIFTAGIVSCTLMYIFSGSMNDFVAAFFVGMLGFTVSYLIKKYLKMKFMDDFVASVIIGLSAYSLVKLNLAVNMDNIIIGSVMPLVPGVAITNAFRDILSGHLISGMARTTEALFVAGSIGIGIAMVFILFL</sequence>
<dbReference type="GO" id="GO:0015744">
    <property type="term" value="P:succinate transport"/>
    <property type="evidence" value="ECO:0007669"/>
    <property type="project" value="TreeGrafter"/>
</dbReference>
<feature type="coiled-coil region" evidence="7">
    <location>
        <begin position="86"/>
        <end position="113"/>
    </location>
</feature>
<keyword evidence="3 8" id="KW-0812">Transmembrane</keyword>
<reference evidence="11" key="3">
    <citation type="submission" date="2024-03" db="EMBL/GenBank/DDBJ databases">
        <title>The Genome Sequence of Enterococcus sp. DIV0242b.</title>
        <authorList>
            <consortium name="The Broad Institute Genomics Platform"/>
            <consortium name="The Broad Institute Microbial Omics Core"/>
            <consortium name="The Broad Institute Genomic Center for Infectious Diseases"/>
            <person name="Earl A."/>
            <person name="Manson A."/>
            <person name="Gilmore M."/>
            <person name="Schwartman J."/>
            <person name="Shea T."/>
            <person name="Abouelleil A."/>
            <person name="Cao P."/>
            <person name="Chapman S."/>
            <person name="Cusick C."/>
            <person name="Young S."/>
            <person name="Neafsey D."/>
            <person name="Nusbaum C."/>
            <person name="Birren B."/>
        </authorList>
    </citation>
    <scope>NUCLEOTIDE SEQUENCE</scope>
    <source>
        <strain evidence="11">9E7_DIV0242</strain>
    </source>
</reference>
<dbReference type="PANTHER" id="PTHR34390">
    <property type="entry name" value="UPF0442 PROTEIN YJJB-RELATED"/>
    <property type="match status" value="1"/>
</dbReference>
<evidence type="ECO:0000313" key="10">
    <source>
        <dbReference type="EMBL" id="OTP19174.1"/>
    </source>
</evidence>
<evidence type="ECO:0000256" key="1">
    <source>
        <dbReference type="ARBA" id="ARBA00004651"/>
    </source>
</evidence>
<dbReference type="RefSeq" id="WP_086348076.1">
    <property type="nucleotide sequence ID" value="NZ_CP147247.1"/>
</dbReference>
<evidence type="ECO:0000256" key="7">
    <source>
        <dbReference type="SAM" id="Coils"/>
    </source>
</evidence>
<keyword evidence="12" id="KW-1185">Reference proteome</keyword>
<evidence type="ECO:0000256" key="5">
    <source>
        <dbReference type="ARBA" id="ARBA00023136"/>
    </source>
</evidence>
<evidence type="ECO:0000259" key="9">
    <source>
        <dbReference type="Pfam" id="PF06738"/>
    </source>
</evidence>
<evidence type="ECO:0000313" key="11">
    <source>
        <dbReference type="EMBL" id="WYJ89258.1"/>
    </source>
</evidence>
<dbReference type="Pfam" id="PF06738">
    <property type="entry name" value="ThrE"/>
    <property type="match status" value="1"/>
</dbReference>
<keyword evidence="4 8" id="KW-1133">Transmembrane helix</keyword>
<evidence type="ECO:0000256" key="2">
    <source>
        <dbReference type="ARBA" id="ARBA00022475"/>
    </source>
</evidence>
<proteinExistence type="inferred from homology"/>
<keyword evidence="7" id="KW-0175">Coiled coil</keyword>
<name>A0A242KDC8_9ENTE</name>
<protein>
    <recommendedName>
        <fullName evidence="9">Threonine/serine exporter-like N-terminal domain-containing protein</fullName>
    </recommendedName>
</protein>
<feature type="transmembrane region" description="Helical" evidence="8">
    <location>
        <begin position="173"/>
        <end position="192"/>
    </location>
</feature>
<evidence type="ECO:0000256" key="3">
    <source>
        <dbReference type="ARBA" id="ARBA00022692"/>
    </source>
</evidence>
<evidence type="ECO:0000256" key="8">
    <source>
        <dbReference type="SAM" id="Phobius"/>
    </source>
</evidence>